<accession>A0A5D4KA87</accession>
<dbReference type="NCBIfam" id="TIGR00277">
    <property type="entry name" value="HDIG"/>
    <property type="match status" value="1"/>
</dbReference>
<dbReference type="PROSITE" id="PS51831">
    <property type="entry name" value="HD"/>
    <property type="match status" value="1"/>
</dbReference>
<sequence>MRFISAKTLKPGMVMASTVYNGNGQALIKSGVSVTNRMVQRLIQLNIQYVYIEDGLSAGIEAADSIPAKVRQDAVNKIDSTFSHLEKNSVSSNLVALEQSAGSFKEVIDTILNEIKGSGDLLTLLTDVFTYDSYVFHHSFNVTLYTLAIGIELGMPPKQLDMLGLGAIMHDIGKMKVPEDILMKPDKLTYEEFNEVQKHSEYGFDLLRQLHNVSLLVAHCAFQHHERLDGSGYPRGLKGDEIHPFAKIIAVADVFDALTSNRVYRDAMLPHEALEILYAGSGTLFDANVIHAFRKSVAIYPNGMVVVLSDGRRGIVEKQNKGLTHRPILRIIAENGEELSQPYSLDLGRSLDTTITGFDSEFESRLMEV</sequence>
<reference evidence="3 4" key="1">
    <citation type="submission" date="2019-08" db="EMBL/GenBank/DDBJ databases">
        <title>Bacillus genomes from the desert of Cuatro Cienegas, Coahuila.</title>
        <authorList>
            <person name="Olmedo-Alvarez G."/>
        </authorList>
    </citation>
    <scope>NUCLEOTIDE SEQUENCE [LARGE SCALE GENOMIC DNA]</scope>
    <source>
        <strain evidence="3 4">CH40_1T</strain>
    </source>
</reference>
<evidence type="ECO:0000313" key="3">
    <source>
        <dbReference type="EMBL" id="TYR73789.1"/>
    </source>
</evidence>
<dbReference type="InterPro" id="IPR006675">
    <property type="entry name" value="HDIG_dom"/>
</dbReference>
<name>A0A5D4KA87_9BACI</name>
<organism evidence="3 4">
    <name type="scientific">Rossellomorea vietnamensis</name>
    <dbReference type="NCBI Taxonomy" id="218284"/>
    <lineage>
        <taxon>Bacteria</taxon>
        <taxon>Bacillati</taxon>
        <taxon>Bacillota</taxon>
        <taxon>Bacilli</taxon>
        <taxon>Bacillales</taxon>
        <taxon>Bacillaceae</taxon>
        <taxon>Rossellomorea</taxon>
    </lineage>
</organism>
<dbReference type="AlphaFoldDB" id="A0A5D4KA87"/>
<dbReference type="SUPFAM" id="SSF109604">
    <property type="entry name" value="HD-domain/PDEase-like"/>
    <property type="match status" value="1"/>
</dbReference>
<dbReference type="EMBL" id="VTEH01000015">
    <property type="protein sequence ID" value="TYR73789.1"/>
    <property type="molecule type" value="Genomic_DNA"/>
</dbReference>
<dbReference type="Proteomes" id="UP000323317">
    <property type="component" value="Unassembled WGS sequence"/>
</dbReference>
<protein>
    <submittedName>
        <fullName evidence="3">HD-GYP domain-containing protein</fullName>
    </submittedName>
</protein>
<dbReference type="PROSITE" id="PS51832">
    <property type="entry name" value="HD_GYP"/>
    <property type="match status" value="1"/>
</dbReference>
<dbReference type="SMART" id="SM00471">
    <property type="entry name" value="HDc"/>
    <property type="match status" value="1"/>
</dbReference>
<dbReference type="Gene3D" id="1.10.3210.10">
    <property type="entry name" value="Hypothetical protein af1432"/>
    <property type="match status" value="1"/>
</dbReference>
<dbReference type="CDD" id="cd00077">
    <property type="entry name" value="HDc"/>
    <property type="match status" value="1"/>
</dbReference>
<dbReference type="InterPro" id="IPR006674">
    <property type="entry name" value="HD_domain"/>
</dbReference>
<dbReference type="PANTHER" id="PTHR43155:SF2">
    <property type="entry name" value="CYCLIC DI-GMP PHOSPHODIESTERASE PA4108"/>
    <property type="match status" value="1"/>
</dbReference>
<dbReference type="PANTHER" id="PTHR43155">
    <property type="entry name" value="CYCLIC DI-GMP PHOSPHODIESTERASE PA4108-RELATED"/>
    <property type="match status" value="1"/>
</dbReference>
<feature type="domain" description="HD" evidence="1">
    <location>
        <begin position="135"/>
        <end position="258"/>
    </location>
</feature>
<comment type="caution">
    <text evidence="3">The sequence shown here is derived from an EMBL/GenBank/DDBJ whole genome shotgun (WGS) entry which is preliminary data.</text>
</comment>
<dbReference type="InterPro" id="IPR037522">
    <property type="entry name" value="HD_GYP_dom"/>
</dbReference>
<gene>
    <name evidence="3" type="ORF">FZC79_16825</name>
</gene>
<feature type="domain" description="HD-GYP" evidence="2">
    <location>
        <begin position="113"/>
        <end position="309"/>
    </location>
</feature>
<evidence type="ECO:0000259" key="1">
    <source>
        <dbReference type="PROSITE" id="PS51831"/>
    </source>
</evidence>
<evidence type="ECO:0000259" key="2">
    <source>
        <dbReference type="PROSITE" id="PS51832"/>
    </source>
</evidence>
<evidence type="ECO:0000313" key="4">
    <source>
        <dbReference type="Proteomes" id="UP000323317"/>
    </source>
</evidence>
<dbReference type="InterPro" id="IPR003607">
    <property type="entry name" value="HD/PDEase_dom"/>
</dbReference>
<dbReference type="Pfam" id="PF13487">
    <property type="entry name" value="HD_5"/>
    <property type="match status" value="1"/>
</dbReference>
<proteinExistence type="predicted"/>
<dbReference type="RefSeq" id="WP_148947950.1">
    <property type="nucleotide sequence ID" value="NZ_JBNIKK010000017.1"/>
</dbReference>